<dbReference type="InterPro" id="IPR002104">
    <property type="entry name" value="Integrase_catalytic"/>
</dbReference>
<evidence type="ECO:0000313" key="5">
    <source>
        <dbReference type="Proteomes" id="UP001642464"/>
    </source>
</evidence>
<sequence length="462" mass="52748">MHQFKTRFLSSPLPSKMSRLFRRAKRGDRRATRVLSALGLPWRELCHLDQQRRYSAVTDRFLSGNVPAEAVFLLPRAATFNSTRRTIEAILSTVGPARHGKPFALGYLDDVPCCRPEDEDEPDVIVASLDEVSAIYRACSNVDWPDRRKTGVPAPDLWRALLVWLYNVATRRTDFLMLRKAQIRLDSRGQDGLVLLRQNKTGKSRWLPLNETVVRHLRLIWHSKGPRVFPFPDNRHALYGRWREIQKAAGIHVDRPDWSDRHDVYSFHELRKTSLGEYFVINEGVAQQMGCHAQLATTLKHYVPAVRKDGKLREAVTQLPTGERWPASRSAASSIPREPLARSLRGIAGRRRWPTAAAGTFFQPRFGGRSGPLSLPWRAACEVLMTLYVPKHSETRDIVNRFTFHPPHGDQVRRYESLREQARGLAFLILQGTPPSREQSLALTKLEEVVMWANAAIARNEP</sequence>
<feature type="non-terminal residue" evidence="4">
    <location>
        <position position="462"/>
    </location>
</feature>
<evidence type="ECO:0000256" key="1">
    <source>
        <dbReference type="ARBA" id="ARBA00022741"/>
    </source>
</evidence>
<evidence type="ECO:0000256" key="2">
    <source>
        <dbReference type="ARBA" id="ARBA00023172"/>
    </source>
</evidence>
<dbReference type="InterPro" id="IPR011010">
    <property type="entry name" value="DNA_brk_join_enz"/>
</dbReference>
<organism evidence="4 5">
    <name type="scientific">Durusdinium trenchii</name>
    <dbReference type="NCBI Taxonomy" id="1381693"/>
    <lineage>
        <taxon>Eukaryota</taxon>
        <taxon>Sar</taxon>
        <taxon>Alveolata</taxon>
        <taxon>Dinophyceae</taxon>
        <taxon>Suessiales</taxon>
        <taxon>Symbiodiniaceae</taxon>
        <taxon>Durusdinium</taxon>
    </lineage>
</organism>
<evidence type="ECO:0000259" key="3">
    <source>
        <dbReference type="PROSITE" id="PS51898"/>
    </source>
</evidence>
<evidence type="ECO:0000313" key="4">
    <source>
        <dbReference type="EMBL" id="CAK9044320.1"/>
    </source>
</evidence>
<dbReference type="Gene3D" id="1.10.443.10">
    <property type="entry name" value="Intergrase catalytic core"/>
    <property type="match status" value="1"/>
</dbReference>
<dbReference type="EMBL" id="CAXAMM010018842">
    <property type="protein sequence ID" value="CAK9044320.1"/>
    <property type="molecule type" value="Genomic_DNA"/>
</dbReference>
<feature type="domain" description="Tyr recombinase" evidence="3">
    <location>
        <begin position="120"/>
        <end position="317"/>
    </location>
</feature>
<dbReference type="Pfam" id="PF00589">
    <property type="entry name" value="Phage_integrase"/>
    <property type="match status" value="1"/>
</dbReference>
<reference evidence="4 5" key="1">
    <citation type="submission" date="2024-02" db="EMBL/GenBank/DDBJ databases">
        <authorList>
            <person name="Chen Y."/>
            <person name="Shah S."/>
            <person name="Dougan E. K."/>
            <person name="Thang M."/>
            <person name="Chan C."/>
        </authorList>
    </citation>
    <scope>NUCLEOTIDE SEQUENCE [LARGE SCALE GENOMIC DNA]</scope>
</reference>
<dbReference type="SUPFAM" id="SSF56349">
    <property type="entry name" value="DNA breaking-rejoining enzymes"/>
    <property type="match status" value="1"/>
</dbReference>
<dbReference type="InterPro" id="IPR056098">
    <property type="entry name" value="Acb2/Tad1_hairpin"/>
</dbReference>
<accession>A0ABP0LYN2</accession>
<dbReference type="PROSITE" id="PS51898">
    <property type="entry name" value="TYR_RECOMBINASE"/>
    <property type="match status" value="1"/>
</dbReference>
<dbReference type="Pfam" id="PF24729">
    <property type="entry name" value="Acb2_Tad1_hairpin"/>
    <property type="match status" value="1"/>
</dbReference>
<dbReference type="Proteomes" id="UP001642464">
    <property type="component" value="Unassembled WGS sequence"/>
</dbReference>
<gene>
    <name evidence="4" type="ORF">SCF082_LOCUS25192</name>
</gene>
<name>A0ABP0LYN2_9DINO</name>
<proteinExistence type="predicted"/>
<keyword evidence="5" id="KW-1185">Reference proteome</keyword>
<protein>
    <submittedName>
        <fullName evidence="4">Site-specific tyrosine recombinase XerC</fullName>
    </submittedName>
</protein>
<keyword evidence="1" id="KW-0547">Nucleotide-binding</keyword>
<dbReference type="InterPro" id="IPR013762">
    <property type="entry name" value="Integrase-like_cat_sf"/>
</dbReference>
<comment type="caution">
    <text evidence="4">The sequence shown here is derived from an EMBL/GenBank/DDBJ whole genome shotgun (WGS) entry which is preliminary data.</text>
</comment>
<keyword evidence="2" id="KW-0233">DNA recombination</keyword>